<dbReference type="Pfam" id="PF22255">
    <property type="entry name" value="Gp44-like_2nd"/>
    <property type="match status" value="1"/>
</dbReference>
<dbReference type="InterPro" id="IPR026276">
    <property type="entry name" value="Baseplate_GpP"/>
</dbReference>
<dbReference type="InterPro" id="IPR053981">
    <property type="entry name" value="Gp44/GpP-like_2nd"/>
</dbReference>
<dbReference type="RefSeq" id="WP_126166559.1">
    <property type="nucleotide sequence ID" value="NZ_CP020373.1"/>
</dbReference>
<dbReference type="Pfam" id="PF21929">
    <property type="entry name" value="GpP_4th"/>
    <property type="match status" value="1"/>
</dbReference>
<dbReference type="Pfam" id="PF21683">
    <property type="entry name" value="GpP-like_1st"/>
    <property type="match status" value="1"/>
</dbReference>
<feature type="domain" description="Baseplate hub protein gp44/GpP-like second" evidence="3">
    <location>
        <begin position="97"/>
        <end position="180"/>
    </location>
</feature>
<evidence type="ECO:0000313" key="5">
    <source>
        <dbReference type="Proteomes" id="UP000278437"/>
    </source>
</evidence>
<dbReference type="Gene3D" id="3.30.1920.10">
    <property type="entry name" value="Baseplate protein-like domains - 2 layer sandwich fold"/>
    <property type="match status" value="1"/>
</dbReference>
<dbReference type="SUPFAM" id="SSF69279">
    <property type="entry name" value="Phage tail proteins"/>
    <property type="match status" value="2"/>
</dbReference>
<dbReference type="EMBL" id="CP020373">
    <property type="protein sequence ID" value="AZQ10168.1"/>
    <property type="molecule type" value="Genomic_DNA"/>
</dbReference>
<evidence type="ECO:0000259" key="2">
    <source>
        <dbReference type="Pfam" id="PF21929"/>
    </source>
</evidence>
<dbReference type="Gene3D" id="2.30.300.10">
    <property type="entry name" value="Baseplate protein-like domain - beta roll fold"/>
    <property type="match status" value="1"/>
</dbReference>
<dbReference type="Proteomes" id="UP000278437">
    <property type="component" value="Chromosome"/>
</dbReference>
<dbReference type="PIRSF" id="PIRSF004440">
    <property type="entry name" value="GpP"/>
    <property type="match status" value="1"/>
</dbReference>
<proteinExistence type="predicted"/>
<evidence type="ECO:0000313" key="4">
    <source>
        <dbReference type="EMBL" id="AZQ10168.1"/>
    </source>
</evidence>
<accession>A0ABN5TRP5</accession>
<dbReference type="InterPro" id="IPR049354">
    <property type="entry name" value="GpP-like_N"/>
</dbReference>
<evidence type="ECO:0000259" key="3">
    <source>
        <dbReference type="Pfam" id="PF22255"/>
    </source>
</evidence>
<organism evidence="4 5">
    <name type="scientific">Shewanella khirikhana</name>
    <dbReference type="NCBI Taxonomy" id="1965282"/>
    <lineage>
        <taxon>Bacteria</taxon>
        <taxon>Pseudomonadati</taxon>
        <taxon>Pseudomonadota</taxon>
        <taxon>Gammaproteobacteria</taxon>
        <taxon>Alteromonadales</taxon>
        <taxon>Shewanellaceae</taxon>
        <taxon>Shewanella</taxon>
    </lineage>
</organism>
<evidence type="ECO:0000259" key="1">
    <source>
        <dbReference type="Pfam" id="PF21683"/>
    </source>
</evidence>
<dbReference type="InterPro" id="IPR053982">
    <property type="entry name" value="Gp44/GpP-like_C"/>
</dbReference>
<feature type="domain" description="Baseplate hub protein gp44/GpP-like C-terminal" evidence="2">
    <location>
        <begin position="261"/>
        <end position="343"/>
    </location>
</feature>
<name>A0ABN5TRP5_9GAMM</name>
<dbReference type="InterPro" id="IPR023399">
    <property type="entry name" value="Baseplate-like_2-layer_sand"/>
</dbReference>
<gene>
    <name evidence="4" type="ORF">STH12_01032</name>
</gene>
<sequence length="359" mass="39308">MADNIILKAGGNIYQGWTKISVTRSLEAMSGTFDLELTWKWQGQAGQYEKFMEPIKQGQQCTVDIGSERVITGYVDDWIPSYDDTTVTISVSGRDKTADLVDCSVDIQSGQLNNQTLSQIANLVCKPFGIEVVVNTDVGEAFQRIQVEQGETPHELLSRLARQRGVLLTSDTFGNLVITRASKTRAGVALKLGENIKAGRGRFSWRQRYSKFTVKAAGAGHGAWDSAALSTVGGIKADVTDTEIGRYRPLIIVNEEITTAEGAAKRGQWERQRSIGKSNTVEYTVTGWRIPQTGNLWDINTLVPVSDEIMGIEEDMLIASLMFSEGDDGRLTVISVVRPDAMDIPAQVVSNTKLGGGQW</sequence>
<protein>
    <submittedName>
        <fullName evidence="4">Phage late control gene D protein (GPD)</fullName>
    </submittedName>
</protein>
<feature type="domain" description="Baseplate hub protein gp44-like N-terminal" evidence="1">
    <location>
        <begin position="5"/>
        <end position="95"/>
    </location>
</feature>
<reference evidence="5" key="1">
    <citation type="submission" date="2017-03" db="EMBL/GenBank/DDBJ databases">
        <title>Full genome sequence of a non-lethal Shewanella isolate that potentiates virulence of Vibio parahaemolyticus causing acute hepatopancreatic necrosis disease (AHPND) in shrimp.</title>
        <authorList>
            <person name="Prachumwat A."/>
            <person name="Sritunyalucksana K."/>
        </authorList>
    </citation>
    <scope>NUCLEOTIDE SEQUENCE [LARGE SCALE GENOMIC DNA]</scope>
    <source>
        <strain evidence="5">TH2012</strain>
    </source>
</reference>
<dbReference type="Gene3D" id="3.55.50.10">
    <property type="entry name" value="Baseplate protein-like domains"/>
    <property type="match status" value="1"/>
</dbReference>
<keyword evidence="5" id="KW-1185">Reference proteome</keyword>